<feature type="compositionally biased region" description="Low complexity" evidence="1">
    <location>
        <begin position="63"/>
        <end position="75"/>
    </location>
</feature>
<protein>
    <submittedName>
        <fullName evidence="2">50S ribosomal protein L25</fullName>
    </submittedName>
</protein>
<gene>
    <name evidence="2" type="ORF">STAS_28856</name>
</gene>
<accession>A0A5A7R1C1</accession>
<organism evidence="2 3">
    <name type="scientific">Striga asiatica</name>
    <name type="common">Asiatic witchweed</name>
    <name type="synonym">Buchnera asiatica</name>
    <dbReference type="NCBI Taxonomy" id="4170"/>
    <lineage>
        <taxon>Eukaryota</taxon>
        <taxon>Viridiplantae</taxon>
        <taxon>Streptophyta</taxon>
        <taxon>Embryophyta</taxon>
        <taxon>Tracheophyta</taxon>
        <taxon>Spermatophyta</taxon>
        <taxon>Magnoliopsida</taxon>
        <taxon>eudicotyledons</taxon>
        <taxon>Gunneridae</taxon>
        <taxon>Pentapetalae</taxon>
        <taxon>asterids</taxon>
        <taxon>lamiids</taxon>
        <taxon>Lamiales</taxon>
        <taxon>Orobanchaceae</taxon>
        <taxon>Buchnereae</taxon>
        <taxon>Striga</taxon>
    </lineage>
</organism>
<feature type="compositionally biased region" description="Polar residues" evidence="1">
    <location>
        <begin position="25"/>
        <end position="35"/>
    </location>
</feature>
<dbReference type="AlphaFoldDB" id="A0A5A7R1C1"/>
<feature type="region of interest" description="Disordered" evidence="1">
    <location>
        <begin position="1"/>
        <end position="36"/>
    </location>
</feature>
<keyword evidence="3" id="KW-1185">Reference proteome</keyword>
<reference evidence="3" key="1">
    <citation type="journal article" date="2019" name="Curr. Biol.">
        <title>Genome Sequence of Striga asiatica Provides Insight into the Evolution of Plant Parasitism.</title>
        <authorList>
            <person name="Yoshida S."/>
            <person name="Kim S."/>
            <person name="Wafula E.K."/>
            <person name="Tanskanen J."/>
            <person name="Kim Y.M."/>
            <person name="Honaas L."/>
            <person name="Yang Z."/>
            <person name="Spallek T."/>
            <person name="Conn C.E."/>
            <person name="Ichihashi Y."/>
            <person name="Cheong K."/>
            <person name="Cui S."/>
            <person name="Der J.P."/>
            <person name="Gundlach H."/>
            <person name="Jiao Y."/>
            <person name="Hori C."/>
            <person name="Ishida J.K."/>
            <person name="Kasahara H."/>
            <person name="Kiba T."/>
            <person name="Kim M.S."/>
            <person name="Koo N."/>
            <person name="Laohavisit A."/>
            <person name="Lee Y.H."/>
            <person name="Lumba S."/>
            <person name="McCourt P."/>
            <person name="Mortimer J.C."/>
            <person name="Mutuku J.M."/>
            <person name="Nomura T."/>
            <person name="Sasaki-Sekimoto Y."/>
            <person name="Seto Y."/>
            <person name="Wang Y."/>
            <person name="Wakatake T."/>
            <person name="Sakakibara H."/>
            <person name="Demura T."/>
            <person name="Yamaguchi S."/>
            <person name="Yoneyama K."/>
            <person name="Manabe R.I."/>
            <person name="Nelson D.C."/>
            <person name="Schulman A.H."/>
            <person name="Timko M.P."/>
            <person name="dePamphilis C.W."/>
            <person name="Choi D."/>
            <person name="Shirasu K."/>
        </authorList>
    </citation>
    <scope>NUCLEOTIDE SEQUENCE [LARGE SCALE GENOMIC DNA]</scope>
    <source>
        <strain evidence="3">cv. UVA1</strain>
    </source>
</reference>
<feature type="compositionally biased region" description="Basic and acidic residues" evidence="1">
    <location>
        <begin position="1"/>
        <end position="16"/>
    </location>
</feature>
<evidence type="ECO:0000256" key="1">
    <source>
        <dbReference type="SAM" id="MobiDB-lite"/>
    </source>
</evidence>
<dbReference type="Proteomes" id="UP000325081">
    <property type="component" value="Unassembled WGS sequence"/>
</dbReference>
<dbReference type="GO" id="GO:0005840">
    <property type="term" value="C:ribosome"/>
    <property type="evidence" value="ECO:0007669"/>
    <property type="project" value="UniProtKB-KW"/>
</dbReference>
<dbReference type="EMBL" id="BKCP01009715">
    <property type="protein sequence ID" value="GER51475.1"/>
    <property type="molecule type" value="Genomic_DNA"/>
</dbReference>
<proteinExistence type="predicted"/>
<evidence type="ECO:0000313" key="2">
    <source>
        <dbReference type="EMBL" id="GER51475.1"/>
    </source>
</evidence>
<feature type="region of interest" description="Disordered" evidence="1">
    <location>
        <begin position="63"/>
        <end position="87"/>
    </location>
</feature>
<comment type="caution">
    <text evidence="2">The sequence shown here is derived from an EMBL/GenBank/DDBJ whole genome shotgun (WGS) entry which is preliminary data.</text>
</comment>
<name>A0A5A7R1C1_STRAF</name>
<keyword evidence="2" id="KW-0689">Ribosomal protein</keyword>
<evidence type="ECO:0000313" key="3">
    <source>
        <dbReference type="Proteomes" id="UP000325081"/>
    </source>
</evidence>
<keyword evidence="2" id="KW-0687">Ribonucleoprotein</keyword>
<sequence length="121" mass="14009">MKVDKRLASHMDEGKAKNPIKLEQPNRSAQENSSVEGGVRLHREILNSMRCIPRDLQDMELSQLQLSESKQQSHQSARKQRKSNIEDLSLHLTYDDREFEQLEVIPFARPMRPAASFRKPA</sequence>